<feature type="domain" description="IFT52 GIFT" evidence="3">
    <location>
        <begin position="24"/>
        <end position="264"/>
    </location>
</feature>
<dbReference type="InterPro" id="IPR055458">
    <property type="entry name" value="IFT52_GIFT"/>
</dbReference>
<name>K0SYV2_THAOC</name>
<dbReference type="Pfam" id="PF23352">
    <property type="entry name" value="IFT52_central"/>
    <property type="match status" value="1"/>
</dbReference>
<dbReference type="AlphaFoldDB" id="K0SYV2"/>
<reference evidence="4 5" key="1">
    <citation type="journal article" date="2012" name="Genome Biol.">
        <title>Genome and low-iron response of an oceanic diatom adapted to chronic iron limitation.</title>
        <authorList>
            <person name="Lommer M."/>
            <person name="Specht M."/>
            <person name="Roy A.S."/>
            <person name="Kraemer L."/>
            <person name="Andreson R."/>
            <person name="Gutowska M.A."/>
            <person name="Wolf J."/>
            <person name="Bergner S.V."/>
            <person name="Schilhabel M.B."/>
            <person name="Klostermeier U.C."/>
            <person name="Beiko R.G."/>
            <person name="Rosenstiel P."/>
            <person name="Hippler M."/>
            <person name="Laroche J."/>
        </authorList>
    </citation>
    <scope>NUCLEOTIDE SEQUENCE [LARGE SCALE GENOMIC DNA]</scope>
    <source>
        <strain evidence="4 5">CCMP1005</strain>
    </source>
</reference>
<dbReference type="OMA" id="ACLHAPD"/>
<dbReference type="eggNOG" id="KOG3861">
    <property type="taxonomic scope" value="Eukaryota"/>
</dbReference>
<dbReference type="GO" id="GO:0030992">
    <property type="term" value="C:intraciliary transport particle B"/>
    <property type="evidence" value="ECO:0007669"/>
    <property type="project" value="TreeGrafter"/>
</dbReference>
<proteinExistence type="predicted"/>
<evidence type="ECO:0000259" key="3">
    <source>
        <dbReference type="Pfam" id="PF23355"/>
    </source>
</evidence>
<evidence type="ECO:0000313" key="4">
    <source>
        <dbReference type="EMBL" id="EJK71583.1"/>
    </source>
</evidence>
<protein>
    <recommendedName>
        <fullName evidence="6">Intraflagellar transport protein 52</fullName>
    </recommendedName>
</protein>
<organism evidence="4 5">
    <name type="scientific">Thalassiosira oceanica</name>
    <name type="common">Marine diatom</name>
    <dbReference type="NCBI Taxonomy" id="159749"/>
    <lineage>
        <taxon>Eukaryota</taxon>
        <taxon>Sar</taxon>
        <taxon>Stramenopiles</taxon>
        <taxon>Ochrophyta</taxon>
        <taxon>Bacillariophyta</taxon>
        <taxon>Coscinodiscophyceae</taxon>
        <taxon>Thalassiosirophycidae</taxon>
        <taxon>Thalassiosirales</taxon>
        <taxon>Thalassiosiraceae</taxon>
        <taxon>Thalassiosira</taxon>
    </lineage>
</organism>
<comment type="caution">
    <text evidence="4">The sequence shown here is derived from an EMBL/GenBank/DDBJ whole genome shotgun (WGS) entry which is preliminary data.</text>
</comment>
<dbReference type="GO" id="GO:0042073">
    <property type="term" value="P:intraciliary transport"/>
    <property type="evidence" value="ECO:0007669"/>
    <property type="project" value="TreeGrafter"/>
</dbReference>
<gene>
    <name evidence="4" type="ORF">THAOC_06962</name>
</gene>
<dbReference type="Proteomes" id="UP000266841">
    <property type="component" value="Unassembled WGS sequence"/>
</dbReference>
<accession>K0SYV2</accession>
<keyword evidence="5" id="KW-1185">Reference proteome</keyword>
<evidence type="ECO:0000256" key="1">
    <source>
        <dbReference type="SAM" id="MobiDB-lite"/>
    </source>
</evidence>
<dbReference type="InterPro" id="IPR029062">
    <property type="entry name" value="Class_I_gatase-like"/>
</dbReference>
<dbReference type="PANTHER" id="PTHR12969">
    <property type="entry name" value="NGD5/OSM-6/IFT52"/>
    <property type="match status" value="1"/>
</dbReference>
<dbReference type="InterPro" id="IPR039975">
    <property type="entry name" value="IFT52"/>
</dbReference>
<dbReference type="GO" id="GO:0005929">
    <property type="term" value="C:cilium"/>
    <property type="evidence" value="ECO:0007669"/>
    <property type="project" value="TreeGrafter"/>
</dbReference>
<dbReference type="Pfam" id="PF23355">
    <property type="entry name" value="IFT52_GIFT"/>
    <property type="match status" value="1"/>
</dbReference>
<dbReference type="InterPro" id="IPR055460">
    <property type="entry name" value="IFT52_central"/>
</dbReference>
<feature type="domain" description="IFT52 central" evidence="2">
    <location>
        <begin position="290"/>
        <end position="372"/>
    </location>
</feature>
<dbReference type="GO" id="GO:0005814">
    <property type="term" value="C:centriole"/>
    <property type="evidence" value="ECO:0007669"/>
    <property type="project" value="TreeGrafter"/>
</dbReference>
<dbReference type="PANTHER" id="PTHR12969:SF7">
    <property type="entry name" value="INTRAFLAGELLAR TRANSPORT PROTEIN 52 HOMOLOG"/>
    <property type="match status" value="1"/>
</dbReference>
<sequence>MSVLFDVSHRRRSSCDGARDDPSHRRLCKRLRTPSRRVHVNRDSPLDAAALDGDKQIDLLIISEPQTRFEDEEIAAIKAFVDGGGSLAVLASEAERQGQECNINQLLSPDFGIAVESKAVVRMSYLTYLHPKQALIQNGVVQPEIGAEKGVPLSGAKTGTGAPRRGRTHAPRPADEDDPSQSLHFVYPHGTTLVVTSPAYAVLSSGSTSYPVDCPVAAVWESLDARGGRVLVVGSADMFADEWLDKEENSELCNVLFRYLLRQDGLAFDPSQSVRSDFEPSELLPDVAALASRVKPCLPEDDPLPQDYGALLCDKMYGARSPLDLVPDVMDLYERLGVPYEPLSLVQPEFDTPCPPLRLATHQPKLPELPPPPLELFDLDECLTDVDVRLTAAAAAAAAASANNGCEATAVERFVREAGRSILGLSADNETGRGGELATKRILHQVASALFRHKMRGQYGDGGRSLSSEGPEIAIRQM</sequence>
<dbReference type="OrthoDB" id="10259368at2759"/>
<feature type="region of interest" description="Disordered" evidence="1">
    <location>
        <begin position="150"/>
        <end position="181"/>
    </location>
</feature>
<evidence type="ECO:0000259" key="2">
    <source>
        <dbReference type="Pfam" id="PF23352"/>
    </source>
</evidence>
<dbReference type="EMBL" id="AGNL01007039">
    <property type="protein sequence ID" value="EJK71583.1"/>
    <property type="molecule type" value="Genomic_DNA"/>
</dbReference>
<feature type="region of interest" description="Disordered" evidence="1">
    <location>
        <begin position="459"/>
        <end position="478"/>
    </location>
</feature>
<dbReference type="GO" id="GO:0060271">
    <property type="term" value="P:cilium assembly"/>
    <property type="evidence" value="ECO:0007669"/>
    <property type="project" value="TreeGrafter"/>
</dbReference>
<evidence type="ECO:0008006" key="6">
    <source>
        <dbReference type="Google" id="ProtNLM"/>
    </source>
</evidence>
<dbReference type="SUPFAM" id="SSF52317">
    <property type="entry name" value="Class I glutamine amidotransferase-like"/>
    <property type="match status" value="1"/>
</dbReference>
<evidence type="ECO:0000313" key="5">
    <source>
        <dbReference type="Proteomes" id="UP000266841"/>
    </source>
</evidence>